<name>A0A167TT63_9AGAM</name>
<feature type="compositionally biased region" description="Basic residues" evidence="1">
    <location>
        <begin position="215"/>
        <end position="230"/>
    </location>
</feature>
<organism evidence="2 3">
    <name type="scientific">Athelia psychrophila</name>
    <dbReference type="NCBI Taxonomy" id="1759441"/>
    <lineage>
        <taxon>Eukaryota</taxon>
        <taxon>Fungi</taxon>
        <taxon>Dikarya</taxon>
        <taxon>Basidiomycota</taxon>
        <taxon>Agaricomycotina</taxon>
        <taxon>Agaricomycetes</taxon>
        <taxon>Agaricomycetidae</taxon>
        <taxon>Atheliales</taxon>
        <taxon>Atheliaceae</taxon>
        <taxon>Athelia</taxon>
    </lineage>
</organism>
<dbReference type="InterPro" id="IPR027417">
    <property type="entry name" value="P-loop_NTPase"/>
</dbReference>
<accession>A0A167TT63</accession>
<evidence type="ECO:0000256" key="1">
    <source>
        <dbReference type="SAM" id="MobiDB-lite"/>
    </source>
</evidence>
<evidence type="ECO:0000313" key="3">
    <source>
        <dbReference type="Proteomes" id="UP000076532"/>
    </source>
</evidence>
<protein>
    <submittedName>
        <fullName evidence="2">Uncharacterized protein</fullName>
    </submittedName>
</protein>
<dbReference type="STRING" id="436010.A0A167TT63"/>
<proteinExistence type="predicted"/>
<dbReference type="OrthoDB" id="4310724at2759"/>
<evidence type="ECO:0000313" key="2">
    <source>
        <dbReference type="EMBL" id="KZP03255.1"/>
    </source>
</evidence>
<sequence length="380" mass="43526">MTRTRTRTSLLKPKPKRMARTMCVRASTCHEGEREQCDELAKQIRGLKFLVVDEANRMVEAGHFEEFEHILRLTFCDARRRQNENNHSRGRDADIRLLHTLRKDLQRNVKKRSSPRIRGKKDKGLTTLLLRLDFRDPEPTVIEEKVCLPQAHHHCESQSLRLGCVLVLLPPPLPRQITRVLVYHRRDTALHPSSSSGCASRISTGKRARIQRHAQLRPASGRHPRRRPHHPLPDPVLGRCVRPPEWADSKGDAQGLQHAHARARRVGSLGRQETDMLEMNIELSMLDKLKARVAPARKIDSVHPKVKKENHAKNWMKEAAEATRLGFCQLSDGRSSDDEDDQGRPMKVKVKSRNVRTRVMGAEFKRMLTMPLIAKGCSTM</sequence>
<dbReference type="Proteomes" id="UP000076532">
    <property type="component" value="Unassembled WGS sequence"/>
</dbReference>
<reference evidence="2 3" key="1">
    <citation type="journal article" date="2016" name="Mol. Biol. Evol.">
        <title>Comparative Genomics of Early-Diverging Mushroom-Forming Fungi Provides Insights into the Origins of Lignocellulose Decay Capabilities.</title>
        <authorList>
            <person name="Nagy L.G."/>
            <person name="Riley R."/>
            <person name="Tritt A."/>
            <person name="Adam C."/>
            <person name="Daum C."/>
            <person name="Floudas D."/>
            <person name="Sun H."/>
            <person name="Yadav J.S."/>
            <person name="Pangilinan J."/>
            <person name="Larsson K.H."/>
            <person name="Matsuura K."/>
            <person name="Barry K."/>
            <person name="Labutti K."/>
            <person name="Kuo R."/>
            <person name="Ohm R.A."/>
            <person name="Bhattacharya S.S."/>
            <person name="Shirouzu T."/>
            <person name="Yoshinaga Y."/>
            <person name="Martin F.M."/>
            <person name="Grigoriev I.V."/>
            <person name="Hibbett D.S."/>
        </authorList>
    </citation>
    <scope>NUCLEOTIDE SEQUENCE [LARGE SCALE GENOMIC DNA]</scope>
    <source>
        <strain evidence="2 3">CBS 109695</strain>
    </source>
</reference>
<dbReference type="Gene3D" id="3.40.50.300">
    <property type="entry name" value="P-loop containing nucleotide triphosphate hydrolases"/>
    <property type="match status" value="1"/>
</dbReference>
<dbReference type="AlphaFoldDB" id="A0A167TT63"/>
<gene>
    <name evidence="2" type="ORF">FIBSPDRAFT_941617</name>
</gene>
<keyword evidence="3" id="KW-1185">Reference proteome</keyword>
<feature type="region of interest" description="Disordered" evidence="1">
    <location>
        <begin position="215"/>
        <end position="255"/>
    </location>
</feature>
<dbReference type="EMBL" id="KV418120">
    <property type="protein sequence ID" value="KZP03255.1"/>
    <property type="molecule type" value="Genomic_DNA"/>
</dbReference>